<proteinExistence type="predicted"/>
<organism evidence="2 3">
    <name type="scientific">Colocasia esculenta</name>
    <name type="common">Wild taro</name>
    <name type="synonym">Arum esculentum</name>
    <dbReference type="NCBI Taxonomy" id="4460"/>
    <lineage>
        <taxon>Eukaryota</taxon>
        <taxon>Viridiplantae</taxon>
        <taxon>Streptophyta</taxon>
        <taxon>Embryophyta</taxon>
        <taxon>Tracheophyta</taxon>
        <taxon>Spermatophyta</taxon>
        <taxon>Magnoliopsida</taxon>
        <taxon>Liliopsida</taxon>
        <taxon>Araceae</taxon>
        <taxon>Aroideae</taxon>
        <taxon>Colocasieae</taxon>
        <taxon>Colocasia</taxon>
    </lineage>
</organism>
<evidence type="ECO:0000313" key="2">
    <source>
        <dbReference type="EMBL" id="MQM16314.1"/>
    </source>
</evidence>
<sequence length="120" mass="13826">MSLHLVGIVWSSSWRLGSRRSSTPSRSSSPSRLLRPAQTVHLKSTKECKRLSPVDWARFYPLSAQQLDDLNASQVKINKPPVSADEFQDMNSIHLVRDPFATWVERYKVYVAMRLELKQK</sequence>
<comment type="caution">
    <text evidence="2">The sequence shown here is derived from an EMBL/GenBank/DDBJ whole genome shotgun (WGS) entry which is preliminary data.</text>
</comment>
<reference evidence="2" key="1">
    <citation type="submission" date="2017-07" db="EMBL/GenBank/DDBJ databases">
        <title>Taro Niue Genome Assembly and Annotation.</title>
        <authorList>
            <person name="Atibalentja N."/>
            <person name="Keating K."/>
            <person name="Fields C.J."/>
        </authorList>
    </citation>
    <scope>NUCLEOTIDE SEQUENCE</scope>
    <source>
        <strain evidence="2">Niue_2</strain>
        <tissue evidence="2">Leaf</tissue>
    </source>
</reference>
<gene>
    <name evidence="2" type="ORF">Taro_049270</name>
</gene>
<feature type="region of interest" description="Disordered" evidence="1">
    <location>
        <begin position="15"/>
        <end position="35"/>
    </location>
</feature>
<accession>A0A843XAB5</accession>
<evidence type="ECO:0000256" key="1">
    <source>
        <dbReference type="SAM" id="MobiDB-lite"/>
    </source>
</evidence>
<evidence type="ECO:0000313" key="3">
    <source>
        <dbReference type="Proteomes" id="UP000652761"/>
    </source>
</evidence>
<dbReference type="EMBL" id="NMUH01006950">
    <property type="protein sequence ID" value="MQM16314.1"/>
    <property type="molecule type" value="Genomic_DNA"/>
</dbReference>
<protein>
    <submittedName>
        <fullName evidence="2">Uncharacterized protein</fullName>
    </submittedName>
</protein>
<dbReference type="Proteomes" id="UP000652761">
    <property type="component" value="Unassembled WGS sequence"/>
</dbReference>
<keyword evidence="3" id="KW-1185">Reference proteome</keyword>
<name>A0A843XAB5_COLES</name>
<dbReference type="AlphaFoldDB" id="A0A843XAB5"/>